<evidence type="ECO:0000313" key="1">
    <source>
        <dbReference type="EMBL" id="MBT9144465.1"/>
    </source>
</evidence>
<organism evidence="1 2">
    <name type="scientific">Psychracetigena formicireducens</name>
    <dbReference type="NCBI Taxonomy" id="2986056"/>
    <lineage>
        <taxon>Bacteria</taxon>
        <taxon>Bacillati</taxon>
        <taxon>Candidatus Lithacetigenota</taxon>
        <taxon>Candidatus Psychracetigena</taxon>
    </lineage>
</organism>
<name>A0A9E2F5K8_PSYF1</name>
<evidence type="ECO:0000313" key="2">
    <source>
        <dbReference type="Proteomes" id="UP000811545"/>
    </source>
</evidence>
<dbReference type="Proteomes" id="UP000811545">
    <property type="component" value="Unassembled WGS sequence"/>
</dbReference>
<accession>A0A9E2F5K8</accession>
<sequence>MKPPLHITQHKRFVPYGTYPNPALICVGRGQDEKLVLGFFYAGTVN</sequence>
<reference evidence="1 2" key="1">
    <citation type="journal article" date="2021" name="bioRxiv">
        <title>Unique metabolic strategies in Hadean analogues reveal hints for primordial physiology.</title>
        <authorList>
            <person name="Nobu M.K."/>
            <person name="Nakai R."/>
            <person name="Tamazawa S."/>
            <person name="Mori H."/>
            <person name="Toyoda A."/>
            <person name="Ijiri A."/>
            <person name="Suzuki S."/>
            <person name="Kurokawa K."/>
            <person name="Kamagata Y."/>
            <person name="Tamaki H."/>
        </authorList>
    </citation>
    <scope>NUCLEOTIDE SEQUENCE [LARGE SCALE GENOMIC DNA]</scope>
    <source>
        <strain evidence="1">BS525</strain>
    </source>
</reference>
<protein>
    <submittedName>
        <fullName evidence="1">Uncharacterized protein</fullName>
    </submittedName>
</protein>
<comment type="caution">
    <text evidence="1">The sequence shown here is derived from an EMBL/GenBank/DDBJ whole genome shotgun (WGS) entry which is preliminary data.</text>
</comment>
<dbReference type="EMBL" id="QLTW01000009">
    <property type="protein sequence ID" value="MBT9144465.1"/>
    <property type="molecule type" value="Genomic_DNA"/>
</dbReference>
<dbReference type="AlphaFoldDB" id="A0A9E2F5K8"/>
<proteinExistence type="predicted"/>
<gene>
    <name evidence="1" type="ORF">DDT42_00306</name>
</gene>